<keyword evidence="3 7" id="KW-0418">Kinase</keyword>
<feature type="domain" description="Protein kinase" evidence="5">
    <location>
        <begin position="12"/>
        <end position="257"/>
    </location>
</feature>
<comment type="caution">
    <text evidence="7">The sequence shown here is derived from an EMBL/GenBank/DDBJ whole genome shotgun (WGS) entry which is preliminary data.</text>
</comment>
<evidence type="ECO:0000313" key="7">
    <source>
        <dbReference type="EMBL" id="RED63012.1"/>
    </source>
</evidence>
<keyword evidence="4" id="KW-0067">ATP-binding</keyword>
<dbReference type="SMART" id="SM00220">
    <property type="entry name" value="S_TKc"/>
    <property type="match status" value="1"/>
</dbReference>
<evidence type="ECO:0000259" key="6">
    <source>
        <dbReference type="PROSITE" id="PS50234"/>
    </source>
</evidence>
<dbReference type="EMBL" id="QRDY01000004">
    <property type="protein sequence ID" value="RED63012.1"/>
    <property type="molecule type" value="Genomic_DNA"/>
</dbReference>
<dbReference type="CDD" id="cd00198">
    <property type="entry name" value="vWFA"/>
    <property type="match status" value="1"/>
</dbReference>
<protein>
    <submittedName>
        <fullName evidence="7">Serine/threonine protein kinase</fullName>
    </submittedName>
</protein>
<dbReference type="InterPro" id="IPR000719">
    <property type="entry name" value="Prot_kinase_dom"/>
</dbReference>
<dbReference type="Proteomes" id="UP000256869">
    <property type="component" value="Unassembled WGS sequence"/>
</dbReference>
<dbReference type="GO" id="GO:0004674">
    <property type="term" value="F:protein serine/threonine kinase activity"/>
    <property type="evidence" value="ECO:0007669"/>
    <property type="project" value="UniProtKB-KW"/>
</dbReference>
<accession>A0A3D9IMM7</accession>
<dbReference type="GO" id="GO:0005524">
    <property type="term" value="F:ATP binding"/>
    <property type="evidence" value="ECO:0007669"/>
    <property type="project" value="UniProtKB-KW"/>
</dbReference>
<dbReference type="Pfam" id="PF13519">
    <property type="entry name" value="VWA_2"/>
    <property type="match status" value="1"/>
</dbReference>
<evidence type="ECO:0000256" key="1">
    <source>
        <dbReference type="ARBA" id="ARBA00022679"/>
    </source>
</evidence>
<dbReference type="PROSITE" id="PS50011">
    <property type="entry name" value="PROTEIN_KINASE_DOM"/>
    <property type="match status" value="1"/>
</dbReference>
<dbReference type="AlphaFoldDB" id="A0A3D9IMM7"/>
<keyword evidence="8" id="KW-1185">Reference proteome</keyword>
<dbReference type="PANTHER" id="PTHR43289">
    <property type="entry name" value="MITOGEN-ACTIVATED PROTEIN KINASE KINASE KINASE 20-RELATED"/>
    <property type="match status" value="1"/>
</dbReference>
<feature type="domain" description="VWFA" evidence="6">
    <location>
        <begin position="298"/>
        <end position="489"/>
    </location>
</feature>
<evidence type="ECO:0000259" key="5">
    <source>
        <dbReference type="PROSITE" id="PS50011"/>
    </source>
</evidence>
<dbReference type="SUPFAM" id="SSF56112">
    <property type="entry name" value="Protein kinase-like (PK-like)"/>
    <property type="match status" value="1"/>
</dbReference>
<dbReference type="SUPFAM" id="SSF53300">
    <property type="entry name" value="vWA-like"/>
    <property type="match status" value="1"/>
</dbReference>
<keyword evidence="7" id="KW-0723">Serine/threonine-protein kinase</keyword>
<sequence>MLQPGDVIGNRYKVESLIARGGMGSVYLVTDSKLNHKTWAIKEITQMHNNERFLEEARLLTTLTHPYIPKITDYFEPDAQGNCYLVMEYVNGITLQQRFENANYRIPLYTILKYMQQVCEILMYLHNQERPIIFRDLKPANMMVDEHDNIRLIDFGIARKYDQDKHSDTIQLGTIAFAAPEQFENKQTDQRTDIYALGAVMYYLLSEGKYYYQNSTVLDKAPSHLPQELIAIVRKLLEPNPAHRYQDISDVRQQLNLQIANRDREFSVTKTLMLRSEDHHLLYPAFYTTQATPSNPALIIYLLDVSGSMSLMKGYKRRIDIVSDSLQVALRQMVFRSTKGSRISSRYRVAIIAYSDEVFDLIGGVKKIDELMSTGLPTLKTYRFTDTAKAFQHAEQILRDELPRMQDCPAPLVCHMTDGVYTGEDPQPIVRRIMDMSVKDGNVLVENIFISDDVLETEVDQPKHWQGVRAETVFKDDYADKLRRMSSIIPESYREMINEANYNIARGSLFMFPGTNPDLVSLGFQMSAATTLR</sequence>
<keyword evidence="1" id="KW-0808">Transferase</keyword>
<reference evidence="7 8" key="1">
    <citation type="submission" date="2018-07" db="EMBL/GenBank/DDBJ databases">
        <title>Genomic Encyclopedia of Type Strains, Phase III (KMG-III): the genomes of soil and plant-associated and newly described type strains.</title>
        <authorList>
            <person name="Whitman W."/>
        </authorList>
    </citation>
    <scope>NUCLEOTIDE SEQUENCE [LARGE SCALE GENOMIC DNA]</scope>
    <source>
        <strain evidence="7 8">CECT 8236</strain>
    </source>
</reference>
<dbReference type="CDD" id="cd14014">
    <property type="entry name" value="STKc_PknB_like"/>
    <property type="match status" value="1"/>
</dbReference>
<dbReference type="Gene3D" id="3.40.50.410">
    <property type="entry name" value="von Willebrand factor, type A domain"/>
    <property type="match status" value="1"/>
</dbReference>
<dbReference type="Gene3D" id="3.30.200.20">
    <property type="entry name" value="Phosphorylase Kinase, domain 1"/>
    <property type="match status" value="1"/>
</dbReference>
<proteinExistence type="predicted"/>
<dbReference type="SMART" id="SM00327">
    <property type="entry name" value="VWA"/>
    <property type="match status" value="1"/>
</dbReference>
<name>A0A3D9IMM7_9BACL</name>
<keyword evidence="2" id="KW-0547">Nucleotide-binding</keyword>
<dbReference type="PANTHER" id="PTHR43289:SF34">
    <property type="entry name" value="SERINE_THREONINE-PROTEIN KINASE YBDM-RELATED"/>
    <property type="match status" value="1"/>
</dbReference>
<dbReference type="InterPro" id="IPR011009">
    <property type="entry name" value="Kinase-like_dom_sf"/>
</dbReference>
<evidence type="ECO:0000313" key="8">
    <source>
        <dbReference type="Proteomes" id="UP000256869"/>
    </source>
</evidence>
<gene>
    <name evidence="7" type="ORF">DFP95_1045</name>
</gene>
<dbReference type="Pfam" id="PF00069">
    <property type="entry name" value="Pkinase"/>
    <property type="match status" value="1"/>
</dbReference>
<dbReference type="PROSITE" id="PS50234">
    <property type="entry name" value="VWFA"/>
    <property type="match status" value="1"/>
</dbReference>
<evidence type="ECO:0000256" key="4">
    <source>
        <dbReference type="ARBA" id="ARBA00022840"/>
    </source>
</evidence>
<evidence type="ECO:0000256" key="3">
    <source>
        <dbReference type="ARBA" id="ARBA00022777"/>
    </source>
</evidence>
<evidence type="ECO:0000256" key="2">
    <source>
        <dbReference type="ARBA" id="ARBA00022741"/>
    </source>
</evidence>
<dbReference type="InterPro" id="IPR002035">
    <property type="entry name" value="VWF_A"/>
</dbReference>
<dbReference type="Gene3D" id="1.10.510.10">
    <property type="entry name" value="Transferase(Phosphotransferase) domain 1"/>
    <property type="match status" value="1"/>
</dbReference>
<organism evidence="7 8">
    <name type="scientific">Cohnella lupini</name>
    <dbReference type="NCBI Taxonomy" id="1294267"/>
    <lineage>
        <taxon>Bacteria</taxon>
        <taxon>Bacillati</taxon>
        <taxon>Bacillota</taxon>
        <taxon>Bacilli</taxon>
        <taxon>Bacillales</taxon>
        <taxon>Paenibacillaceae</taxon>
        <taxon>Cohnella</taxon>
    </lineage>
</organism>
<dbReference type="InterPro" id="IPR036465">
    <property type="entry name" value="vWFA_dom_sf"/>
</dbReference>